<dbReference type="InterPro" id="IPR036640">
    <property type="entry name" value="ABC1_TM_sf"/>
</dbReference>
<dbReference type="PROSITE" id="PS50929">
    <property type="entry name" value="ABC_TM1F"/>
    <property type="match status" value="1"/>
</dbReference>
<feature type="domain" description="ABC transporter" evidence="10">
    <location>
        <begin position="355"/>
        <end position="590"/>
    </location>
</feature>
<keyword evidence="6" id="KW-0067">ATP-binding</keyword>
<evidence type="ECO:0000313" key="13">
    <source>
        <dbReference type="Proteomes" id="UP000268059"/>
    </source>
</evidence>
<feature type="transmembrane region" description="Helical" evidence="9">
    <location>
        <begin position="180"/>
        <end position="198"/>
    </location>
</feature>
<feature type="domain" description="ABC transmembrane type-1" evidence="11">
    <location>
        <begin position="25"/>
        <end position="323"/>
    </location>
</feature>
<evidence type="ECO:0000256" key="7">
    <source>
        <dbReference type="ARBA" id="ARBA00022989"/>
    </source>
</evidence>
<dbReference type="Gene3D" id="1.20.1560.10">
    <property type="entry name" value="ABC transporter type 1, transmembrane domain"/>
    <property type="match status" value="1"/>
</dbReference>
<organism evidence="12 13">
    <name type="scientific">Intestinibaculum porci</name>
    <dbReference type="NCBI Taxonomy" id="2487118"/>
    <lineage>
        <taxon>Bacteria</taxon>
        <taxon>Bacillati</taxon>
        <taxon>Bacillota</taxon>
        <taxon>Erysipelotrichia</taxon>
        <taxon>Erysipelotrichales</taxon>
        <taxon>Erysipelotrichaceae</taxon>
        <taxon>Intestinibaculum</taxon>
    </lineage>
</organism>
<sequence length="598" mass="66646">MEKEKFPTKLKLVLYFLQGSKKYFFLSIIFAILSSLFDLINPKIIGFTVDAIIGDAPKKLPAFLSSFLSIDMLKGNLLLVAALVMLVALIGAICRYLFSLMNSTGAETLVMTMRNRLFEHIEHLPFAWYVKNPTGDLIQRCTNDVEMVKNFLSEQLTGMFRIIVMLVIGLTFMSSISVKLMLVALVFLPIIVLYSLFFHNKLAATFAVADEEEGNLSSIAQENLTGVRVVRAFGRERYEKARFEKQNDIYTAAYMKLSALMSAFRSIGEGISGLQVFVIVVLGTLAVYHGEMTPGNFIAFISYNAMLVWPIRRLGRVISEMSRAGVSIDRIRYIMNAQEEVNIAQPLKPDMHQDIIFDHVTFRYDEQGPDIIKDVSFAIEKGSTIGILGGTGSGKSTLMYLLDRLYPVTKGKITIGGVDIRDIDSDYLRSNIGLVLQEPYLFSRSLKDNIAIANDKAQFADIEEASRIASLDHAINHFKHGYDTFVGERGVTLSGGQKQRTAIAQMVIQHAPVMIFDDSLSALDAETDAKIRHALKTATGQATVILISHRITTLMNADQILVLNHGKIAEVGTHEELYKQNGIYKKICDIQNIGGRHA</sequence>
<evidence type="ECO:0000259" key="10">
    <source>
        <dbReference type="PROSITE" id="PS50893"/>
    </source>
</evidence>
<evidence type="ECO:0000256" key="8">
    <source>
        <dbReference type="ARBA" id="ARBA00023136"/>
    </source>
</evidence>
<feature type="transmembrane region" description="Helical" evidence="9">
    <location>
        <begin position="77"/>
        <end position="98"/>
    </location>
</feature>
<reference evidence="12 13" key="1">
    <citation type="submission" date="2018-11" db="EMBL/GenBank/DDBJ databases">
        <title>Novel Erysipelotrichaceae bacterium isolated from small intestine of a swine.</title>
        <authorList>
            <person name="Kim J.S."/>
            <person name="Choe H."/>
            <person name="Lee Y.R."/>
            <person name="Kim K.M."/>
            <person name="Park D.S."/>
        </authorList>
    </citation>
    <scope>NUCLEOTIDE SEQUENCE [LARGE SCALE GENOMIC DNA]</scope>
    <source>
        <strain evidence="12 13">SG0102</strain>
    </source>
</reference>
<dbReference type="EMBL" id="AP019309">
    <property type="protein sequence ID" value="BBH26229.1"/>
    <property type="molecule type" value="Genomic_DNA"/>
</dbReference>
<dbReference type="SMART" id="SM00382">
    <property type="entry name" value="AAA"/>
    <property type="match status" value="1"/>
</dbReference>
<dbReference type="PANTHER" id="PTHR43394">
    <property type="entry name" value="ATP-DEPENDENT PERMEASE MDL1, MITOCHONDRIAL"/>
    <property type="match status" value="1"/>
</dbReference>
<evidence type="ECO:0000256" key="5">
    <source>
        <dbReference type="ARBA" id="ARBA00022741"/>
    </source>
</evidence>
<evidence type="ECO:0000256" key="6">
    <source>
        <dbReference type="ARBA" id="ARBA00022840"/>
    </source>
</evidence>
<accession>A0A3G9JSW1</accession>
<comment type="subcellular location">
    <subcellularLocation>
        <location evidence="1">Cell membrane</location>
        <topology evidence="1">Multi-pass membrane protein</topology>
    </subcellularLocation>
</comment>
<keyword evidence="5" id="KW-0547">Nucleotide-binding</keyword>
<evidence type="ECO:0000256" key="9">
    <source>
        <dbReference type="SAM" id="Phobius"/>
    </source>
</evidence>
<keyword evidence="7 9" id="KW-1133">Transmembrane helix</keyword>
<dbReference type="RefSeq" id="WP_125119121.1">
    <property type="nucleotide sequence ID" value="NZ_AP019309.1"/>
</dbReference>
<dbReference type="SUPFAM" id="SSF52540">
    <property type="entry name" value="P-loop containing nucleoside triphosphate hydrolases"/>
    <property type="match status" value="1"/>
</dbReference>
<keyword evidence="4 9" id="KW-0812">Transmembrane</keyword>
<dbReference type="GO" id="GO:0005886">
    <property type="term" value="C:plasma membrane"/>
    <property type="evidence" value="ECO:0007669"/>
    <property type="project" value="UniProtKB-SubCell"/>
</dbReference>
<dbReference type="InterPro" id="IPR011527">
    <property type="entry name" value="ABC1_TM_dom"/>
</dbReference>
<keyword evidence="8 9" id="KW-0472">Membrane</keyword>
<dbReference type="Gene3D" id="3.40.50.300">
    <property type="entry name" value="P-loop containing nucleotide triphosphate hydrolases"/>
    <property type="match status" value="1"/>
</dbReference>
<keyword evidence="3" id="KW-1003">Cell membrane</keyword>
<dbReference type="KEGG" id="ebm:SG0102_11630"/>
<dbReference type="OrthoDB" id="9762778at2"/>
<feature type="transmembrane region" description="Helical" evidence="9">
    <location>
        <begin position="12"/>
        <end position="33"/>
    </location>
</feature>
<evidence type="ECO:0000256" key="3">
    <source>
        <dbReference type="ARBA" id="ARBA00022475"/>
    </source>
</evidence>
<feature type="transmembrane region" description="Helical" evidence="9">
    <location>
        <begin position="156"/>
        <end position="174"/>
    </location>
</feature>
<dbReference type="GO" id="GO:0016887">
    <property type="term" value="F:ATP hydrolysis activity"/>
    <property type="evidence" value="ECO:0007669"/>
    <property type="project" value="InterPro"/>
</dbReference>
<dbReference type="GO" id="GO:0005524">
    <property type="term" value="F:ATP binding"/>
    <property type="evidence" value="ECO:0007669"/>
    <property type="project" value="UniProtKB-KW"/>
</dbReference>
<feature type="transmembrane region" description="Helical" evidence="9">
    <location>
        <begin position="270"/>
        <end position="288"/>
    </location>
</feature>
<evidence type="ECO:0000256" key="1">
    <source>
        <dbReference type="ARBA" id="ARBA00004651"/>
    </source>
</evidence>
<gene>
    <name evidence="12" type="ORF">SG0102_11630</name>
</gene>
<dbReference type="Proteomes" id="UP000268059">
    <property type="component" value="Chromosome"/>
</dbReference>
<dbReference type="PANTHER" id="PTHR43394:SF1">
    <property type="entry name" value="ATP-BINDING CASSETTE SUB-FAMILY B MEMBER 10, MITOCHONDRIAL"/>
    <property type="match status" value="1"/>
</dbReference>
<keyword evidence="2" id="KW-0813">Transport</keyword>
<dbReference type="GO" id="GO:0015421">
    <property type="term" value="F:ABC-type oligopeptide transporter activity"/>
    <property type="evidence" value="ECO:0007669"/>
    <property type="project" value="TreeGrafter"/>
</dbReference>
<dbReference type="SUPFAM" id="SSF90123">
    <property type="entry name" value="ABC transporter transmembrane region"/>
    <property type="match status" value="1"/>
</dbReference>
<dbReference type="Pfam" id="PF00005">
    <property type="entry name" value="ABC_tran"/>
    <property type="match status" value="1"/>
</dbReference>
<evidence type="ECO:0000256" key="2">
    <source>
        <dbReference type="ARBA" id="ARBA00022448"/>
    </source>
</evidence>
<dbReference type="InterPro" id="IPR003593">
    <property type="entry name" value="AAA+_ATPase"/>
</dbReference>
<protein>
    <submittedName>
        <fullName evidence="12">ABC transporter permease</fullName>
    </submittedName>
</protein>
<dbReference type="CDD" id="cd18542">
    <property type="entry name" value="ABC_6TM_YknU_like"/>
    <property type="match status" value="1"/>
</dbReference>
<proteinExistence type="predicted"/>
<dbReference type="PROSITE" id="PS50893">
    <property type="entry name" value="ABC_TRANSPORTER_2"/>
    <property type="match status" value="1"/>
</dbReference>
<evidence type="ECO:0000313" key="12">
    <source>
        <dbReference type="EMBL" id="BBH26229.1"/>
    </source>
</evidence>
<dbReference type="FunFam" id="3.40.50.300:FF:000221">
    <property type="entry name" value="Multidrug ABC transporter ATP-binding protein"/>
    <property type="match status" value="1"/>
</dbReference>
<dbReference type="InterPro" id="IPR039421">
    <property type="entry name" value="Type_1_exporter"/>
</dbReference>
<keyword evidence="13" id="KW-1185">Reference proteome</keyword>
<dbReference type="InterPro" id="IPR003439">
    <property type="entry name" value="ABC_transporter-like_ATP-bd"/>
</dbReference>
<dbReference type="InterPro" id="IPR027417">
    <property type="entry name" value="P-loop_NTPase"/>
</dbReference>
<dbReference type="FunCoup" id="A0A3G9JSW1">
    <property type="interactions" value="391"/>
</dbReference>
<dbReference type="Pfam" id="PF00664">
    <property type="entry name" value="ABC_membrane"/>
    <property type="match status" value="1"/>
</dbReference>
<evidence type="ECO:0000259" key="11">
    <source>
        <dbReference type="PROSITE" id="PS50929"/>
    </source>
</evidence>
<evidence type="ECO:0000256" key="4">
    <source>
        <dbReference type="ARBA" id="ARBA00022692"/>
    </source>
</evidence>
<name>A0A3G9JSW1_9FIRM</name>
<dbReference type="AlphaFoldDB" id="A0A3G9JSW1"/>
<dbReference type="InParanoid" id="A0A3G9JSW1"/>